<accession>M0ARS4</accession>
<dbReference type="Pfam" id="PF19701">
    <property type="entry name" value="DUF6199"/>
    <property type="match status" value="1"/>
</dbReference>
<reference evidence="3 4" key="1">
    <citation type="journal article" date="2014" name="PLoS Genet.">
        <title>Phylogenetically driven sequencing of extremely halophilic archaea reveals strategies for static and dynamic osmo-response.</title>
        <authorList>
            <person name="Becker E.A."/>
            <person name="Seitzer P.M."/>
            <person name="Tritt A."/>
            <person name="Larsen D."/>
            <person name="Krusor M."/>
            <person name="Yao A.I."/>
            <person name="Wu D."/>
            <person name="Madern D."/>
            <person name="Eisen J.A."/>
            <person name="Darling A.E."/>
            <person name="Facciotti M.T."/>
        </authorList>
    </citation>
    <scope>NUCLEOTIDE SEQUENCE [LARGE SCALE GENOMIC DNA]</scope>
    <source>
        <strain evidence="3 4">DSM 12278</strain>
    </source>
</reference>
<evidence type="ECO:0000313" key="4">
    <source>
        <dbReference type="Proteomes" id="UP000011554"/>
    </source>
</evidence>
<dbReference type="Proteomes" id="UP000011554">
    <property type="component" value="Unassembled WGS sequence"/>
</dbReference>
<keyword evidence="1" id="KW-1133">Transmembrane helix</keyword>
<evidence type="ECO:0000313" key="3">
    <source>
        <dbReference type="EMBL" id="ELZ00069.1"/>
    </source>
</evidence>
<comment type="caution">
    <text evidence="3">The sequence shown here is derived from an EMBL/GenBank/DDBJ whole genome shotgun (WGS) entry which is preliminary data.</text>
</comment>
<feature type="transmembrane region" description="Helical" evidence="1">
    <location>
        <begin position="7"/>
        <end position="25"/>
    </location>
</feature>
<name>M0ARS4_NATA1</name>
<evidence type="ECO:0000259" key="2">
    <source>
        <dbReference type="Pfam" id="PF19701"/>
    </source>
</evidence>
<dbReference type="eggNOG" id="arCOG13143">
    <property type="taxonomic scope" value="Archaea"/>
</dbReference>
<dbReference type="AlphaFoldDB" id="M0ARS4"/>
<dbReference type="PATRIC" id="fig|29540.5.peg.2794"/>
<sequence length="77" mass="7921">MVAIGGIVVGTILVGLGFLGVRHAYGITRFHEQLDAIGSTRSAGTVEPAEWNVTLTKLLSGCLSAMGGIVVLLAIVE</sequence>
<keyword evidence="1" id="KW-0812">Transmembrane</keyword>
<gene>
    <name evidence="3" type="ORF">C481_13774</name>
</gene>
<proteinExistence type="predicted"/>
<feature type="transmembrane region" description="Helical" evidence="1">
    <location>
        <begin position="58"/>
        <end position="76"/>
    </location>
</feature>
<dbReference type="EMBL" id="AOIO01000031">
    <property type="protein sequence ID" value="ELZ00069.1"/>
    <property type="molecule type" value="Genomic_DNA"/>
</dbReference>
<protein>
    <recommendedName>
        <fullName evidence="2">DUF6199 domain-containing protein</fullName>
    </recommendedName>
</protein>
<organism evidence="3 4">
    <name type="scientific">Natrialba asiatica (strain ATCC 700177 / DSM 12278 / JCM 9576 / FERM P-10747 / NBRC 102637 / 172P1)</name>
    <dbReference type="NCBI Taxonomy" id="29540"/>
    <lineage>
        <taxon>Archaea</taxon>
        <taxon>Methanobacteriati</taxon>
        <taxon>Methanobacteriota</taxon>
        <taxon>Stenosarchaea group</taxon>
        <taxon>Halobacteria</taxon>
        <taxon>Halobacteriales</taxon>
        <taxon>Natrialbaceae</taxon>
        <taxon>Natrialba</taxon>
    </lineage>
</organism>
<dbReference type="RefSeq" id="WP_006109792.1">
    <property type="nucleotide sequence ID" value="NZ_AOIO01000031.1"/>
</dbReference>
<evidence type="ECO:0000256" key="1">
    <source>
        <dbReference type="SAM" id="Phobius"/>
    </source>
</evidence>
<dbReference type="InterPro" id="IPR045679">
    <property type="entry name" value="DUF6199"/>
</dbReference>
<feature type="domain" description="DUF6199" evidence="2">
    <location>
        <begin position="9"/>
        <end position="73"/>
    </location>
</feature>
<keyword evidence="4" id="KW-1185">Reference proteome</keyword>
<keyword evidence="1" id="KW-0472">Membrane</keyword>